<comment type="caution">
    <text evidence="1">The sequence shown here is derived from an EMBL/GenBank/DDBJ whole genome shotgun (WGS) entry which is preliminary data.</text>
</comment>
<name>A0A4R0XN78_9MOLU</name>
<organism evidence="1 2">
    <name type="scientific">Mycoplasma marinum</name>
    <dbReference type="NCBI Taxonomy" id="1937190"/>
    <lineage>
        <taxon>Bacteria</taxon>
        <taxon>Bacillati</taxon>
        <taxon>Mycoplasmatota</taxon>
        <taxon>Mollicutes</taxon>
        <taxon>Mycoplasmataceae</taxon>
        <taxon>Mycoplasma</taxon>
    </lineage>
</organism>
<sequence length="287" mass="34095">MSLGSFFLYNVLMSNKYFLTHKNVEEQIEILISRGIDVDDKKILESINYSHLIYKYGIHYLQNKENLNVYRKGVKLSHLYNLFLFNNDLSMKLLKIIFKFEHSLKWAIAYELTTINPLNYLNNDFYSKSGANYPDEIVFFIENMKKLEKNKRRKYKEEYYISGKLPLWLLVDEMAFGQLRMLLKLTASSVNVAEKLRVTQNKNIFLKYLITVNTYRNIICHANPLKALSQTNSGKKVTLKNLIKFIKSYYHKDFLEIKLFFDNFDFSKINIEKEKLIDILGLNTFFN</sequence>
<proteinExistence type="predicted"/>
<dbReference type="AlphaFoldDB" id="A0A4R0XN78"/>
<dbReference type="OrthoDB" id="5363652at2"/>
<evidence type="ECO:0008006" key="3">
    <source>
        <dbReference type="Google" id="ProtNLM"/>
    </source>
</evidence>
<dbReference type="InterPro" id="IPR011664">
    <property type="entry name" value="Abi_system_AbiD/AbiF-like"/>
</dbReference>
<reference evidence="1 2" key="1">
    <citation type="submission" date="2018-02" db="EMBL/GenBank/DDBJ databases">
        <title>Mycoplasma marinum and Mycoplasma todarodis sp. nov., moderately halophilic and psychrotolerant mycoplasmas isolated from cephalopods.</title>
        <authorList>
            <person name="Viver T."/>
        </authorList>
    </citation>
    <scope>NUCLEOTIDE SEQUENCE [LARGE SCALE GENOMIC DNA]</scope>
    <source>
        <strain evidence="1 2">PE</strain>
    </source>
</reference>
<evidence type="ECO:0000313" key="2">
    <source>
        <dbReference type="Proteomes" id="UP000294192"/>
    </source>
</evidence>
<gene>
    <name evidence="1" type="ORF">C4B24_04680</name>
</gene>
<dbReference type="Proteomes" id="UP000294192">
    <property type="component" value="Unassembled WGS sequence"/>
</dbReference>
<protein>
    <recommendedName>
        <fullName evidence="3">CAAX protease</fullName>
    </recommendedName>
</protein>
<dbReference type="Pfam" id="PF07751">
    <property type="entry name" value="Abi_2"/>
    <property type="match status" value="1"/>
</dbReference>
<dbReference type="EMBL" id="PSZO01000052">
    <property type="protein sequence ID" value="TCG10395.1"/>
    <property type="molecule type" value="Genomic_DNA"/>
</dbReference>
<keyword evidence="2" id="KW-1185">Reference proteome</keyword>
<accession>A0A4R0XN78</accession>
<evidence type="ECO:0000313" key="1">
    <source>
        <dbReference type="EMBL" id="TCG10395.1"/>
    </source>
</evidence>